<name>A0ABS8DDD0_9FIRM</name>
<dbReference type="Pfam" id="PF06961">
    <property type="entry name" value="DUF1294"/>
    <property type="match status" value="1"/>
</dbReference>
<accession>A0ABS8DDD0</accession>
<keyword evidence="3" id="KW-1185">Reference proteome</keyword>
<gene>
    <name evidence="2" type="ORF">LIZ65_03955</name>
</gene>
<dbReference type="RefSeq" id="WP_227183304.1">
    <property type="nucleotide sequence ID" value="NZ_JAJCIQ010000002.1"/>
</dbReference>
<sequence>MPMIYKMIAAYLLIINVAAFCAFGIDKRKAKKNAWRIPEKTLLALALLGGSAGALLGMAVFHHKTRKKKFSIGIPLILTVQSGLVCFLLWNF</sequence>
<feature type="transmembrane region" description="Helical" evidence="1">
    <location>
        <begin position="70"/>
        <end position="90"/>
    </location>
</feature>
<protein>
    <submittedName>
        <fullName evidence="2">DUF1294 domain-containing protein</fullName>
    </submittedName>
</protein>
<dbReference type="InterPro" id="IPR012156">
    <property type="entry name" value="Cold_shock_CspA"/>
</dbReference>
<keyword evidence="1" id="KW-0812">Transmembrane</keyword>
<keyword evidence="1" id="KW-0472">Membrane</keyword>
<comment type="caution">
    <text evidence="2">The sequence shown here is derived from an EMBL/GenBank/DDBJ whole genome shotgun (WGS) entry which is preliminary data.</text>
</comment>
<dbReference type="Proteomes" id="UP001299546">
    <property type="component" value="Unassembled WGS sequence"/>
</dbReference>
<evidence type="ECO:0000313" key="3">
    <source>
        <dbReference type="Proteomes" id="UP001299546"/>
    </source>
</evidence>
<evidence type="ECO:0000256" key="1">
    <source>
        <dbReference type="SAM" id="Phobius"/>
    </source>
</evidence>
<dbReference type="InterPro" id="IPR010718">
    <property type="entry name" value="DUF1294"/>
</dbReference>
<dbReference type="EMBL" id="JAJCIS010000002">
    <property type="protein sequence ID" value="MCB7386433.1"/>
    <property type="molecule type" value="Genomic_DNA"/>
</dbReference>
<reference evidence="2 3" key="1">
    <citation type="submission" date="2021-10" db="EMBL/GenBank/DDBJ databases">
        <title>Collection of gut derived symbiotic bacterial strains cultured from healthy donors.</title>
        <authorList>
            <person name="Lin H."/>
            <person name="Littmann E."/>
            <person name="Kohout C."/>
            <person name="Pamer E.G."/>
        </authorList>
    </citation>
    <scope>NUCLEOTIDE SEQUENCE [LARGE SCALE GENOMIC DNA]</scope>
    <source>
        <strain evidence="2 3">DFI.1.165</strain>
    </source>
</reference>
<organism evidence="2 3">
    <name type="scientific">Bariatricus massiliensis</name>
    <dbReference type="NCBI Taxonomy" id="1745713"/>
    <lineage>
        <taxon>Bacteria</taxon>
        <taxon>Bacillati</taxon>
        <taxon>Bacillota</taxon>
        <taxon>Clostridia</taxon>
        <taxon>Lachnospirales</taxon>
        <taxon>Lachnospiraceae</taxon>
        <taxon>Bariatricus</taxon>
    </lineage>
</organism>
<proteinExistence type="predicted"/>
<feature type="transmembrane region" description="Helical" evidence="1">
    <location>
        <begin position="43"/>
        <end position="61"/>
    </location>
</feature>
<evidence type="ECO:0000313" key="2">
    <source>
        <dbReference type="EMBL" id="MCB7386433.1"/>
    </source>
</evidence>
<keyword evidence="1" id="KW-1133">Transmembrane helix</keyword>
<dbReference type="PIRSF" id="PIRSF002599">
    <property type="entry name" value="Cold_shock_A"/>
    <property type="match status" value="1"/>
</dbReference>